<sequence>MTTTSPPGAAAQPTRVPEPRPRPSDPEPAQSAARRALLRAIGRSLLTFLGTLVTVVVIWWGAIVLLDLSSYVAKSPLDVVQFLFTEPDAAENRAVVMDALGITLNHAFIGFVTGLVAAVVGAVLFVLFRPVEQTLMPVAMLLRSVPLIAMAPVIIMIFGRGVATVAVIGGIVVVFPALVNVVAGLKAAPPALHDVVEVYGGSSWAMVRKVSIPAAMPSLFASIRISVPGAITGALLAEWLATGDGLGGTINRAASQVQFDLLWAGVVVVTLAALALYALAQVVENLVLAQLGMLRPGR</sequence>
<accession>A0A5C5BEJ2</accession>
<reference evidence="10 11" key="1">
    <citation type="submission" date="2019-06" db="EMBL/GenBank/DDBJ databases">
        <title>Draft genome sequence of Miniimonas arenae KCTC 19750T isolated from sea sand.</title>
        <authorList>
            <person name="Park S.-J."/>
        </authorList>
    </citation>
    <scope>NUCLEOTIDE SEQUENCE [LARGE SCALE GENOMIC DNA]</scope>
    <source>
        <strain evidence="10 11">KCTC 19750</strain>
    </source>
</reference>
<evidence type="ECO:0000256" key="3">
    <source>
        <dbReference type="ARBA" id="ARBA00022475"/>
    </source>
</evidence>
<dbReference type="Gene3D" id="1.10.3720.10">
    <property type="entry name" value="MetI-like"/>
    <property type="match status" value="1"/>
</dbReference>
<evidence type="ECO:0000256" key="8">
    <source>
        <dbReference type="SAM" id="MobiDB-lite"/>
    </source>
</evidence>
<dbReference type="SUPFAM" id="SSF161098">
    <property type="entry name" value="MetI-like"/>
    <property type="match status" value="1"/>
</dbReference>
<name>A0A5C5BEJ2_9MICO</name>
<feature type="transmembrane region" description="Helical" evidence="7">
    <location>
        <begin position="44"/>
        <end position="66"/>
    </location>
</feature>
<keyword evidence="5 7" id="KW-1133">Transmembrane helix</keyword>
<feature type="transmembrane region" description="Helical" evidence="7">
    <location>
        <begin position="140"/>
        <end position="159"/>
    </location>
</feature>
<comment type="caution">
    <text evidence="10">The sequence shown here is derived from an EMBL/GenBank/DDBJ whole genome shotgun (WGS) entry which is preliminary data.</text>
</comment>
<evidence type="ECO:0000313" key="10">
    <source>
        <dbReference type="EMBL" id="TNU76971.1"/>
    </source>
</evidence>
<evidence type="ECO:0000256" key="4">
    <source>
        <dbReference type="ARBA" id="ARBA00022692"/>
    </source>
</evidence>
<keyword evidence="2 7" id="KW-0813">Transport</keyword>
<keyword evidence="3" id="KW-1003">Cell membrane</keyword>
<comment type="subcellular location">
    <subcellularLocation>
        <location evidence="1 7">Cell membrane</location>
        <topology evidence="1 7">Multi-pass membrane protein</topology>
    </subcellularLocation>
</comment>
<evidence type="ECO:0000256" key="5">
    <source>
        <dbReference type="ARBA" id="ARBA00022989"/>
    </source>
</evidence>
<dbReference type="InterPro" id="IPR000515">
    <property type="entry name" value="MetI-like"/>
</dbReference>
<dbReference type="EMBL" id="VENP01000002">
    <property type="protein sequence ID" value="TNU76971.1"/>
    <property type="molecule type" value="Genomic_DNA"/>
</dbReference>
<dbReference type="Pfam" id="PF00528">
    <property type="entry name" value="BPD_transp_1"/>
    <property type="match status" value="1"/>
</dbReference>
<dbReference type="GO" id="GO:0055085">
    <property type="term" value="P:transmembrane transport"/>
    <property type="evidence" value="ECO:0007669"/>
    <property type="project" value="InterPro"/>
</dbReference>
<dbReference type="PROSITE" id="PS50928">
    <property type="entry name" value="ABC_TM1"/>
    <property type="match status" value="1"/>
</dbReference>
<dbReference type="PANTHER" id="PTHR30151:SF20">
    <property type="entry name" value="ABC TRANSPORTER PERMEASE PROTEIN HI_0355-RELATED"/>
    <property type="match status" value="1"/>
</dbReference>
<feature type="region of interest" description="Disordered" evidence="8">
    <location>
        <begin position="1"/>
        <end position="29"/>
    </location>
</feature>
<feature type="transmembrane region" description="Helical" evidence="7">
    <location>
        <begin position="165"/>
        <end position="185"/>
    </location>
</feature>
<dbReference type="AlphaFoldDB" id="A0A5C5BEJ2"/>
<dbReference type="Proteomes" id="UP000313849">
    <property type="component" value="Unassembled WGS sequence"/>
</dbReference>
<comment type="similarity">
    <text evidence="7">Belongs to the binding-protein-dependent transport system permease family.</text>
</comment>
<evidence type="ECO:0000256" key="2">
    <source>
        <dbReference type="ARBA" id="ARBA00022448"/>
    </source>
</evidence>
<evidence type="ECO:0000313" key="11">
    <source>
        <dbReference type="Proteomes" id="UP000313849"/>
    </source>
</evidence>
<evidence type="ECO:0000256" key="7">
    <source>
        <dbReference type="RuleBase" id="RU363032"/>
    </source>
</evidence>
<dbReference type="CDD" id="cd06261">
    <property type="entry name" value="TM_PBP2"/>
    <property type="match status" value="1"/>
</dbReference>
<evidence type="ECO:0000256" key="1">
    <source>
        <dbReference type="ARBA" id="ARBA00004651"/>
    </source>
</evidence>
<proteinExistence type="inferred from homology"/>
<protein>
    <submittedName>
        <fullName evidence="10">ABC transporter permease subunit</fullName>
    </submittedName>
</protein>
<feature type="transmembrane region" description="Helical" evidence="7">
    <location>
        <begin position="261"/>
        <end position="288"/>
    </location>
</feature>
<dbReference type="GO" id="GO:0005886">
    <property type="term" value="C:plasma membrane"/>
    <property type="evidence" value="ECO:0007669"/>
    <property type="project" value="UniProtKB-SubCell"/>
</dbReference>
<gene>
    <name evidence="10" type="ORF">FH969_01060</name>
</gene>
<evidence type="ECO:0000259" key="9">
    <source>
        <dbReference type="PROSITE" id="PS50928"/>
    </source>
</evidence>
<evidence type="ECO:0000256" key="6">
    <source>
        <dbReference type="ARBA" id="ARBA00023136"/>
    </source>
</evidence>
<dbReference type="InterPro" id="IPR035906">
    <property type="entry name" value="MetI-like_sf"/>
</dbReference>
<dbReference type="RefSeq" id="WP_108719852.1">
    <property type="nucleotide sequence ID" value="NZ_VENP01000002.1"/>
</dbReference>
<feature type="transmembrane region" description="Helical" evidence="7">
    <location>
        <begin position="107"/>
        <end position="128"/>
    </location>
</feature>
<dbReference type="PANTHER" id="PTHR30151">
    <property type="entry name" value="ALKANE SULFONATE ABC TRANSPORTER-RELATED, MEMBRANE SUBUNIT"/>
    <property type="match status" value="1"/>
</dbReference>
<organism evidence="10 11">
    <name type="scientific">Miniimonas arenae</name>
    <dbReference type="NCBI Taxonomy" id="676201"/>
    <lineage>
        <taxon>Bacteria</taxon>
        <taxon>Bacillati</taxon>
        <taxon>Actinomycetota</taxon>
        <taxon>Actinomycetes</taxon>
        <taxon>Micrococcales</taxon>
        <taxon>Beutenbergiaceae</taxon>
        <taxon>Miniimonas</taxon>
    </lineage>
</organism>
<keyword evidence="4 7" id="KW-0812">Transmembrane</keyword>
<keyword evidence="11" id="KW-1185">Reference proteome</keyword>
<keyword evidence="6 7" id="KW-0472">Membrane</keyword>
<feature type="domain" description="ABC transmembrane type-1" evidence="9">
    <location>
        <begin position="96"/>
        <end position="280"/>
    </location>
</feature>
<dbReference type="OrthoDB" id="7274389at2"/>